<dbReference type="InterPro" id="IPR001309">
    <property type="entry name" value="Pept_C14_p20"/>
</dbReference>
<dbReference type="SUPFAM" id="SSF52129">
    <property type="entry name" value="Caspase-like"/>
    <property type="match status" value="1"/>
</dbReference>
<proteinExistence type="predicted"/>
<name>A0A6J8EG03_MYTCO</name>
<dbReference type="Pfam" id="PF00656">
    <property type="entry name" value="Peptidase_C14"/>
    <property type="match status" value="1"/>
</dbReference>
<dbReference type="InterPro" id="IPR011600">
    <property type="entry name" value="Pept_C14_caspase"/>
</dbReference>
<evidence type="ECO:0000313" key="5">
    <source>
        <dbReference type="Proteomes" id="UP000507470"/>
    </source>
</evidence>
<feature type="domain" description="Caspase family p20" evidence="3">
    <location>
        <begin position="404"/>
        <end position="544"/>
    </location>
</feature>
<evidence type="ECO:0000259" key="3">
    <source>
        <dbReference type="PROSITE" id="PS50208"/>
    </source>
</evidence>
<dbReference type="PANTHER" id="PTHR46289">
    <property type="entry name" value="52 KDA REPRESSOR OF THE INHIBITOR OF THE PROTEIN KINASE-LIKE PROTEIN-RELATED"/>
    <property type="match status" value="1"/>
</dbReference>
<feature type="compositionally biased region" description="Basic and acidic residues" evidence="2">
    <location>
        <begin position="336"/>
        <end position="349"/>
    </location>
</feature>
<organism evidence="4 5">
    <name type="scientific">Mytilus coruscus</name>
    <name type="common">Sea mussel</name>
    <dbReference type="NCBI Taxonomy" id="42192"/>
    <lineage>
        <taxon>Eukaryota</taxon>
        <taxon>Metazoa</taxon>
        <taxon>Spiralia</taxon>
        <taxon>Lophotrochozoa</taxon>
        <taxon>Mollusca</taxon>
        <taxon>Bivalvia</taxon>
        <taxon>Autobranchia</taxon>
        <taxon>Pteriomorphia</taxon>
        <taxon>Mytilida</taxon>
        <taxon>Mytiloidea</taxon>
        <taxon>Mytilidae</taxon>
        <taxon>Mytilinae</taxon>
        <taxon>Mytilus</taxon>
    </lineage>
</organism>
<dbReference type="PROSITE" id="PS50208">
    <property type="entry name" value="CASPASE_P20"/>
    <property type="match status" value="1"/>
</dbReference>
<dbReference type="Pfam" id="PF12773">
    <property type="entry name" value="DZR"/>
    <property type="match status" value="1"/>
</dbReference>
<evidence type="ECO:0000256" key="1">
    <source>
        <dbReference type="SAM" id="Coils"/>
    </source>
</evidence>
<sequence length="836" mass="95431">MYEVVFQCFETIVETSKNWDSETLIKAKGFISCLENFEMLVSFVVTKNCLRYLKQITVSLQQRSRDILSAYTEIQTVKSCLQDMRNEPEGYFEVMMEEAKYLAERIGSEPSVPRQCKRQTLRNNTPATSLIEYYKRSVPIPLLDHLLNELNSRFSKHSRLVSQSFLLTPQVLVISKTPDLPPGLQELSQILNSRSSFLKMKCKKCGADVAPSNKFCGQCGQKVEIDDHEGKIKNCPSCNSLQKLTQKFCTDCGFEIENVICQAQTDKGPCGNVLPPNSKFCGVCGNSASVENKTPDSKQDSSVEDKMQDKTQDSTQDSSVKDKTPDSTQDSSIEGKTPDRTQDNTHDSTQDDELDGGHGSKQKQFKIIQDSKNPERNFEVETVLKLNSDDPSKSEEVIPMESKVRGLAVICTHTTFKKNPVKLSERPSGNRDKEIMEDIWKLYDDCEVLTFLDKTSSFYDTELEKKIQEKLMEMPTVKYFVFVLSTHGDERPEKEKDGNLHYQHYFYTKDGQFKTQDLMTKINDIEKIDERMKLFFIQACRSRATNTELDNQDTGFTVKITSTINKQISIQQSESTDIADTIGHMTSEKDNEFSSITIENDEVHHHLEKLSINTGSIDVADAKGYMPPPEEDNDETQQSEMENEENEIMKNDTIEIPPTEGIPHCEDCVVVFASMAGKYAYSRLNDPMAGGWMIRALHSTLEKYQGGDTVHILDILRDINRDISEKYKLTPLDSSERCRSHLCILKDELDRELMTENYCEKSLDDLNELSKKLDHLQENLEQKMESEWKEIRDEIIEVTASVEKIVGLVVLKAQSCFFHNLAFQDEEMTLHKTKIT</sequence>
<dbReference type="Proteomes" id="UP000507470">
    <property type="component" value="Unassembled WGS sequence"/>
</dbReference>
<dbReference type="InterPro" id="IPR029030">
    <property type="entry name" value="Caspase-like_dom_sf"/>
</dbReference>
<feature type="compositionally biased region" description="Basic and acidic residues" evidence="2">
    <location>
        <begin position="293"/>
        <end position="312"/>
    </location>
</feature>
<dbReference type="EMBL" id="CACVKT020009047">
    <property type="protein sequence ID" value="CAC5419619.1"/>
    <property type="molecule type" value="Genomic_DNA"/>
</dbReference>
<feature type="coiled-coil region" evidence="1">
    <location>
        <begin position="759"/>
        <end position="786"/>
    </location>
</feature>
<dbReference type="Gene3D" id="3.30.70.1470">
    <property type="entry name" value="Caspase-like"/>
    <property type="match status" value="1"/>
</dbReference>
<feature type="region of interest" description="Disordered" evidence="2">
    <location>
        <begin position="290"/>
        <end position="374"/>
    </location>
</feature>
<keyword evidence="1" id="KW-0175">Coiled coil</keyword>
<dbReference type="InterPro" id="IPR025874">
    <property type="entry name" value="DZR"/>
</dbReference>
<dbReference type="InterPro" id="IPR052958">
    <property type="entry name" value="IFN-induced_PKR_regulator"/>
</dbReference>
<protein>
    <recommendedName>
        <fullName evidence="3">Caspase family p20 domain-containing protein</fullName>
    </recommendedName>
</protein>
<reference evidence="4 5" key="1">
    <citation type="submission" date="2020-06" db="EMBL/GenBank/DDBJ databases">
        <authorList>
            <person name="Li R."/>
            <person name="Bekaert M."/>
        </authorList>
    </citation>
    <scope>NUCLEOTIDE SEQUENCE [LARGE SCALE GENOMIC DNA]</scope>
    <source>
        <strain evidence="5">wild</strain>
    </source>
</reference>
<dbReference type="GO" id="GO:0004197">
    <property type="term" value="F:cysteine-type endopeptidase activity"/>
    <property type="evidence" value="ECO:0007669"/>
    <property type="project" value="InterPro"/>
</dbReference>
<accession>A0A6J8EG03</accession>
<dbReference type="GO" id="GO:0006508">
    <property type="term" value="P:proteolysis"/>
    <property type="evidence" value="ECO:0007669"/>
    <property type="project" value="InterPro"/>
</dbReference>
<evidence type="ECO:0000313" key="4">
    <source>
        <dbReference type="EMBL" id="CAC5419619.1"/>
    </source>
</evidence>
<dbReference type="OrthoDB" id="6126938at2759"/>
<dbReference type="PANTHER" id="PTHR46289:SF14">
    <property type="entry name" value="DUF4371 DOMAIN-CONTAINING PROTEIN"/>
    <property type="match status" value="1"/>
</dbReference>
<dbReference type="Gene3D" id="3.40.50.1460">
    <property type="match status" value="1"/>
</dbReference>
<gene>
    <name evidence="4" type="ORF">MCOR_51935</name>
</gene>
<keyword evidence="5" id="KW-1185">Reference proteome</keyword>
<dbReference type="AlphaFoldDB" id="A0A6J8EG03"/>
<evidence type="ECO:0000256" key="2">
    <source>
        <dbReference type="SAM" id="MobiDB-lite"/>
    </source>
</evidence>